<dbReference type="OrthoDB" id="1895690at2759"/>
<dbReference type="KEGG" id="rcu:8286453"/>
<dbReference type="InParanoid" id="B9SI25"/>
<dbReference type="EMBL" id="EQ973968">
    <property type="protein sequence ID" value="EEF36762.1"/>
    <property type="molecule type" value="Genomic_DNA"/>
</dbReference>
<keyword evidence="4" id="KW-0539">Nucleus</keyword>
<dbReference type="AlphaFoldDB" id="B9SI25"/>
<evidence type="ECO:0000256" key="3">
    <source>
        <dbReference type="ARBA" id="ARBA00023108"/>
    </source>
</evidence>
<evidence type="ECO:0000256" key="2">
    <source>
        <dbReference type="ARBA" id="ARBA00009514"/>
    </source>
</evidence>
<dbReference type="InterPro" id="IPR009741">
    <property type="entry name" value="EARLY_FLOWERING_4_dom"/>
</dbReference>
<dbReference type="Proteomes" id="UP000008311">
    <property type="component" value="Unassembled WGS sequence"/>
</dbReference>
<evidence type="ECO:0000259" key="5">
    <source>
        <dbReference type="Pfam" id="PF07011"/>
    </source>
</evidence>
<evidence type="ECO:0000256" key="4">
    <source>
        <dbReference type="ARBA" id="ARBA00023242"/>
    </source>
</evidence>
<dbReference type="PANTHER" id="PTHR33469:SF1">
    <property type="entry name" value="PROTEIN ELF4-LIKE 1"/>
    <property type="match status" value="1"/>
</dbReference>
<accession>B9SI25</accession>
<keyword evidence="3" id="KW-0090">Biological rhythms</keyword>
<proteinExistence type="inferred from homology"/>
<dbReference type="InterPro" id="IPR040462">
    <property type="entry name" value="EARLY_FLOWERING_4"/>
</dbReference>
<comment type="subcellular location">
    <subcellularLocation>
        <location evidence="1">Nucleus</location>
    </subcellularLocation>
</comment>
<organism evidence="6 7">
    <name type="scientific">Ricinus communis</name>
    <name type="common">Castor bean</name>
    <dbReference type="NCBI Taxonomy" id="3988"/>
    <lineage>
        <taxon>Eukaryota</taxon>
        <taxon>Viridiplantae</taxon>
        <taxon>Streptophyta</taxon>
        <taxon>Embryophyta</taxon>
        <taxon>Tracheophyta</taxon>
        <taxon>Spermatophyta</taxon>
        <taxon>Magnoliopsida</taxon>
        <taxon>eudicotyledons</taxon>
        <taxon>Gunneridae</taxon>
        <taxon>Pentapetalae</taxon>
        <taxon>rosids</taxon>
        <taxon>fabids</taxon>
        <taxon>Malpighiales</taxon>
        <taxon>Euphorbiaceae</taxon>
        <taxon>Acalyphoideae</taxon>
        <taxon>Acalypheae</taxon>
        <taxon>Ricinus</taxon>
    </lineage>
</organism>
<reference evidence="7" key="1">
    <citation type="journal article" date="2010" name="Nat. Biotechnol.">
        <title>Draft genome sequence of the oilseed species Ricinus communis.</title>
        <authorList>
            <person name="Chan A.P."/>
            <person name="Crabtree J."/>
            <person name="Zhao Q."/>
            <person name="Lorenzi H."/>
            <person name="Orvis J."/>
            <person name="Puiu D."/>
            <person name="Melake-Berhan A."/>
            <person name="Jones K.M."/>
            <person name="Redman J."/>
            <person name="Chen G."/>
            <person name="Cahoon E.B."/>
            <person name="Gedil M."/>
            <person name="Stanke M."/>
            <person name="Haas B.J."/>
            <person name="Wortman J.R."/>
            <person name="Fraser-Liggett C.M."/>
            <person name="Ravel J."/>
            <person name="Rabinowicz P.D."/>
        </authorList>
    </citation>
    <scope>NUCLEOTIDE SEQUENCE [LARGE SCALE GENOMIC DNA]</scope>
    <source>
        <strain evidence="7">cv. Hale</strain>
    </source>
</reference>
<sequence length="120" mass="13792">MTEDTTTTTTSSCATALNSVSKMNTKKRDGYENEDEEECDVEVWDTLSRSFRQVQAVLDQNRDLINQVNENHQSKVPDNLTKNISLIREINGNISKVISIYSDLSLRFSNIVHQRRRTKI</sequence>
<dbReference type="GO" id="GO:0005634">
    <property type="term" value="C:nucleus"/>
    <property type="evidence" value="ECO:0000318"/>
    <property type="project" value="GO_Central"/>
</dbReference>
<dbReference type="GO" id="GO:0042753">
    <property type="term" value="P:positive regulation of circadian rhythm"/>
    <property type="evidence" value="ECO:0007669"/>
    <property type="project" value="InterPro"/>
</dbReference>
<feature type="domain" description="Protein EARLY FLOWERING 4" evidence="5">
    <location>
        <begin position="38"/>
        <end position="117"/>
    </location>
</feature>
<dbReference type="eggNOG" id="ENOG502S43Z">
    <property type="taxonomic scope" value="Eukaryota"/>
</dbReference>
<dbReference type="GO" id="GO:0009649">
    <property type="term" value="P:entrainment of circadian clock"/>
    <property type="evidence" value="ECO:0000318"/>
    <property type="project" value="GO_Central"/>
</dbReference>
<comment type="similarity">
    <text evidence="2">Belongs to the EARLY FLOWERING 4 family.</text>
</comment>
<evidence type="ECO:0000313" key="7">
    <source>
        <dbReference type="Proteomes" id="UP000008311"/>
    </source>
</evidence>
<dbReference type="PANTHER" id="PTHR33469">
    <property type="entry name" value="PROTEIN ELF4-LIKE 4"/>
    <property type="match status" value="1"/>
</dbReference>
<evidence type="ECO:0000313" key="6">
    <source>
        <dbReference type="EMBL" id="EEF36762.1"/>
    </source>
</evidence>
<dbReference type="OMA" id="CNIVHRR"/>
<evidence type="ECO:0000256" key="1">
    <source>
        <dbReference type="ARBA" id="ARBA00004123"/>
    </source>
</evidence>
<protein>
    <recommendedName>
        <fullName evidence="5">Protein EARLY FLOWERING 4 domain-containing protein</fullName>
    </recommendedName>
</protein>
<dbReference type="STRING" id="3988.B9SI25"/>
<dbReference type="Pfam" id="PF07011">
    <property type="entry name" value="Elf4"/>
    <property type="match status" value="1"/>
</dbReference>
<keyword evidence="7" id="KW-1185">Reference proteome</keyword>
<gene>
    <name evidence="6" type="ORF">RCOM_0612480</name>
</gene>
<name>B9SI25_RICCO</name>
<dbReference type="GO" id="GO:0048511">
    <property type="term" value="P:rhythmic process"/>
    <property type="evidence" value="ECO:0007669"/>
    <property type="project" value="UniProtKB-KW"/>
</dbReference>